<reference evidence="7 9" key="1">
    <citation type="submission" date="2020-01" db="EMBL/GenBank/DDBJ databases">
        <authorList>
            <consortium name="DOE Joint Genome Institute"/>
            <person name="Haridas S."/>
            <person name="Albert R."/>
            <person name="Binder M."/>
            <person name="Bloem J."/>
            <person name="Labutti K."/>
            <person name="Salamov A."/>
            <person name="Andreopoulos B."/>
            <person name="Baker S.E."/>
            <person name="Barry K."/>
            <person name="Bills G."/>
            <person name="Bluhm B.H."/>
            <person name="Cannon C."/>
            <person name="Castanera R."/>
            <person name="Culley D.E."/>
            <person name="Daum C."/>
            <person name="Ezra D."/>
            <person name="Gonzalez J.B."/>
            <person name="Henrissat B."/>
            <person name="Kuo A."/>
            <person name="Liang C."/>
            <person name="Lipzen A."/>
            <person name="Lutzoni F."/>
            <person name="Magnuson J."/>
            <person name="Mondo S."/>
            <person name="Nolan M."/>
            <person name="Ohm R."/>
            <person name="Pangilinan J."/>
            <person name="Park H.-J."/>
            <person name="Ramirez L."/>
            <person name="Alfaro M."/>
            <person name="Sun H."/>
            <person name="Tritt A."/>
            <person name="Yoshinaga Y."/>
            <person name="Zwiers L.-H."/>
            <person name="Turgeon B.G."/>
            <person name="Goodwin S.B."/>
            <person name="Spatafora J.W."/>
            <person name="Crous P.W."/>
            <person name="Grigoriev I.V."/>
        </authorList>
    </citation>
    <scope>NUCLEOTIDE SEQUENCE</scope>
    <source>
        <strain evidence="7 9">CBS 781.70</strain>
    </source>
</reference>
<dbReference type="AlphaFoldDB" id="A0A6G1FYT6"/>
<dbReference type="EMBL" id="ML975164">
    <property type="protein sequence ID" value="KAF1810882.1"/>
    <property type="molecule type" value="Genomic_DNA"/>
</dbReference>
<comment type="similarity">
    <text evidence="1 5">Belongs to the glycosyl hydrolase 5 (cellulase A) family.</text>
</comment>
<evidence type="ECO:0000313" key="8">
    <source>
        <dbReference type="Proteomes" id="UP000504638"/>
    </source>
</evidence>
<evidence type="ECO:0000256" key="2">
    <source>
        <dbReference type="ARBA" id="ARBA00022801"/>
    </source>
</evidence>
<dbReference type="GO" id="GO:0005576">
    <property type="term" value="C:extracellular region"/>
    <property type="evidence" value="ECO:0007669"/>
    <property type="project" value="TreeGrafter"/>
</dbReference>
<keyword evidence="2 5" id="KW-0378">Hydrolase</keyword>
<proteinExistence type="inferred from homology"/>
<keyword evidence="4" id="KW-0961">Cell wall biogenesis/degradation</keyword>
<accession>A0A6G1FYT6</accession>
<dbReference type="GO" id="GO:0009986">
    <property type="term" value="C:cell surface"/>
    <property type="evidence" value="ECO:0007669"/>
    <property type="project" value="TreeGrafter"/>
</dbReference>
<dbReference type="OrthoDB" id="1887033at2759"/>
<evidence type="ECO:0000256" key="4">
    <source>
        <dbReference type="ARBA" id="ARBA00023316"/>
    </source>
</evidence>
<reference evidence="9" key="3">
    <citation type="submission" date="2025-04" db="UniProtKB">
        <authorList>
            <consortium name="RefSeq"/>
        </authorList>
    </citation>
    <scope>IDENTIFICATION</scope>
    <source>
        <strain evidence="9">CBS 781.70</strain>
    </source>
</reference>
<keyword evidence="8" id="KW-1185">Reference proteome</keyword>
<dbReference type="InterPro" id="IPR001547">
    <property type="entry name" value="Glyco_hydro_5"/>
</dbReference>
<evidence type="ECO:0000313" key="7">
    <source>
        <dbReference type="EMBL" id="KAF1810882.1"/>
    </source>
</evidence>
<dbReference type="InterPro" id="IPR050386">
    <property type="entry name" value="Glycosyl_hydrolase_5"/>
</dbReference>
<dbReference type="Proteomes" id="UP000504638">
    <property type="component" value="Unplaced"/>
</dbReference>
<dbReference type="GO" id="GO:0009251">
    <property type="term" value="P:glucan catabolic process"/>
    <property type="evidence" value="ECO:0007669"/>
    <property type="project" value="TreeGrafter"/>
</dbReference>
<dbReference type="InterPro" id="IPR017853">
    <property type="entry name" value="GH"/>
</dbReference>
<feature type="domain" description="Glycoside hydrolase family 5" evidence="6">
    <location>
        <begin position="108"/>
        <end position="396"/>
    </location>
</feature>
<sequence>MDKFLNKARGKITEQLNKHIPGDGQPFFRPDQEGSAAGQTAISTSCNPLQPPTAEDCFRYRYQYGTNLGSIFVLEKWLSGSMFPEGAEGTAELAAATAQLKQKGLSGAVQAFENHWRTALIDEDLDWLANVAHCATIRLPIGFWDLGPEFCKGTPFANVAQVYTSAWAFIKNTVARCHESGIGVLIDVHGLPGGANENEHSGTNSGKAELWGNRAYLELSIRCFEFIATEVRNGMRGVIGLQLCNEAERNIPGMYKWYDRCLQAVQRIDATMPIYISDAWDLPPCIEYCKRKNVAAALNSNPVFIDTHLYWAFHDPGSPQHAIQDVSNKLRALDGKDGNVIDGGAVQAFVGEYSCVLNEDTWSKSGGETREHLETGFGRAQVHRYVERSGGCTFWTYKMDWMQWAGGWGFRSQTDAGNISCPANLKLSHDDVHSRLSRALVDRNGKLESAFNSHVTYWSQTSPGQAFEHWRYRIGYEHGFDDLTVFFGMRANGQIPSRGPPTGGDLIGCLDMWVLKRIRDTGTAGPFAWLYEQGFRKGYEDCRQSLGV</sequence>
<protein>
    <submittedName>
        <fullName evidence="7 9">Glycoside hydrolase</fullName>
    </submittedName>
</protein>
<dbReference type="PANTHER" id="PTHR31297:SF43">
    <property type="entry name" value="GLUCAN 1,3-BETA-GLUCOSIDASE 3"/>
    <property type="match status" value="1"/>
</dbReference>
<evidence type="ECO:0000256" key="5">
    <source>
        <dbReference type="RuleBase" id="RU361153"/>
    </source>
</evidence>
<reference evidence="9" key="2">
    <citation type="submission" date="2020-04" db="EMBL/GenBank/DDBJ databases">
        <authorList>
            <consortium name="NCBI Genome Project"/>
        </authorList>
    </citation>
    <scope>NUCLEOTIDE SEQUENCE</scope>
    <source>
        <strain evidence="9">CBS 781.70</strain>
    </source>
</reference>
<evidence type="ECO:0000256" key="3">
    <source>
        <dbReference type="ARBA" id="ARBA00023295"/>
    </source>
</evidence>
<dbReference type="PANTHER" id="PTHR31297">
    <property type="entry name" value="GLUCAN ENDO-1,6-BETA-GLUCOSIDASE B"/>
    <property type="match status" value="1"/>
</dbReference>
<dbReference type="Gene3D" id="3.20.20.80">
    <property type="entry name" value="Glycosidases"/>
    <property type="match status" value="1"/>
</dbReference>
<evidence type="ECO:0000259" key="6">
    <source>
        <dbReference type="Pfam" id="PF00150"/>
    </source>
</evidence>
<name>A0A6G1FYT6_9PEZI</name>
<keyword evidence="3 5" id="KW-0326">Glycosidase</keyword>
<organism evidence="7">
    <name type="scientific">Eremomyces bilateralis CBS 781.70</name>
    <dbReference type="NCBI Taxonomy" id="1392243"/>
    <lineage>
        <taxon>Eukaryota</taxon>
        <taxon>Fungi</taxon>
        <taxon>Dikarya</taxon>
        <taxon>Ascomycota</taxon>
        <taxon>Pezizomycotina</taxon>
        <taxon>Dothideomycetes</taxon>
        <taxon>Dothideomycetes incertae sedis</taxon>
        <taxon>Eremomycetales</taxon>
        <taxon>Eremomycetaceae</taxon>
        <taxon>Eremomyces</taxon>
    </lineage>
</organism>
<gene>
    <name evidence="7 9" type="ORF">P152DRAFT_439295</name>
</gene>
<dbReference type="RefSeq" id="XP_033532513.1">
    <property type="nucleotide sequence ID" value="XM_033677632.1"/>
</dbReference>
<dbReference type="GO" id="GO:0046557">
    <property type="term" value="F:glucan endo-1,6-beta-glucosidase activity"/>
    <property type="evidence" value="ECO:0007669"/>
    <property type="project" value="TreeGrafter"/>
</dbReference>
<evidence type="ECO:0000313" key="9">
    <source>
        <dbReference type="RefSeq" id="XP_033532513.1"/>
    </source>
</evidence>
<dbReference type="GO" id="GO:0071555">
    <property type="term" value="P:cell wall organization"/>
    <property type="evidence" value="ECO:0007669"/>
    <property type="project" value="UniProtKB-KW"/>
</dbReference>
<dbReference type="SUPFAM" id="SSF51445">
    <property type="entry name" value="(Trans)glycosidases"/>
    <property type="match status" value="1"/>
</dbReference>
<dbReference type="GeneID" id="54418202"/>
<evidence type="ECO:0000256" key="1">
    <source>
        <dbReference type="ARBA" id="ARBA00005641"/>
    </source>
</evidence>
<dbReference type="Pfam" id="PF00150">
    <property type="entry name" value="Cellulase"/>
    <property type="match status" value="1"/>
</dbReference>